<dbReference type="GO" id="GO:0003735">
    <property type="term" value="F:structural constituent of ribosome"/>
    <property type="evidence" value="ECO:0007669"/>
    <property type="project" value="InterPro"/>
</dbReference>
<comment type="function">
    <text evidence="7">The globular domain of the protein is located near the polypeptide exit tunnel on the outside of the subunit, while an extended beta-hairpin is found that lines the wall of the exit tunnel in the center of the 70S ribosome.</text>
</comment>
<dbReference type="InterPro" id="IPR047867">
    <property type="entry name" value="Ribosomal_uL22_bac/org-type"/>
</dbReference>
<keyword evidence="4 7" id="KW-0689">Ribosomal protein</keyword>
<dbReference type="GO" id="GO:0019843">
    <property type="term" value="F:rRNA binding"/>
    <property type="evidence" value="ECO:0007669"/>
    <property type="project" value="UniProtKB-UniRule"/>
</dbReference>
<evidence type="ECO:0000256" key="4">
    <source>
        <dbReference type="ARBA" id="ARBA00022980"/>
    </source>
</evidence>
<comment type="function">
    <text evidence="7 10">This protein binds specifically to 23S rRNA; its binding is stimulated by other ribosomal proteins, e.g., L4, L17, and L20. It is important during the early stages of 50S assembly. It makes multiple contacts with different domains of the 23S rRNA in the assembled 50S subunit and ribosome.</text>
</comment>
<evidence type="ECO:0000256" key="1">
    <source>
        <dbReference type="ARBA" id="ARBA00009451"/>
    </source>
</evidence>
<dbReference type="PANTHER" id="PTHR13501">
    <property type="entry name" value="CHLOROPLAST 50S RIBOSOMAL PROTEIN L22-RELATED"/>
    <property type="match status" value="1"/>
</dbReference>
<evidence type="ECO:0000256" key="9">
    <source>
        <dbReference type="RuleBase" id="RU004006"/>
    </source>
</evidence>
<dbReference type="AlphaFoldDB" id="A0A831YYQ7"/>
<dbReference type="SUPFAM" id="SSF54843">
    <property type="entry name" value="Ribosomal protein L22"/>
    <property type="match status" value="1"/>
</dbReference>
<dbReference type="HAMAP" id="MF_01331_B">
    <property type="entry name" value="Ribosomal_uL22_B"/>
    <property type="match status" value="1"/>
</dbReference>
<evidence type="ECO:0000256" key="6">
    <source>
        <dbReference type="ARBA" id="ARBA00035207"/>
    </source>
</evidence>
<evidence type="ECO:0000256" key="3">
    <source>
        <dbReference type="ARBA" id="ARBA00022884"/>
    </source>
</evidence>
<keyword evidence="5 7" id="KW-0687">Ribonucleoprotein</keyword>
<dbReference type="PANTHER" id="PTHR13501:SF8">
    <property type="entry name" value="LARGE RIBOSOMAL SUBUNIT PROTEIN UL22M"/>
    <property type="match status" value="1"/>
</dbReference>
<keyword evidence="2 7" id="KW-0699">rRNA-binding</keyword>
<name>A0A831YYQ7_UNCKA</name>
<reference evidence="12" key="1">
    <citation type="journal article" date="2020" name="mSystems">
        <title>Genome- and Community-Level Interaction Insights into Carbon Utilization and Element Cycling Functions of Hydrothermarchaeota in Hydrothermal Sediment.</title>
        <authorList>
            <person name="Zhou Z."/>
            <person name="Liu Y."/>
            <person name="Xu W."/>
            <person name="Pan J."/>
            <person name="Luo Z.H."/>
            <person name="Li M."/>
        </authorList>
    </citation>
    <scope>NUCLEOTIDE SEQUENCE [LARGE SCALE GENOMIC DNA]</scope>
    <source>
        <strain evidence="12">SpSt-361</strain>
    </source>
</reference>
<sequence>MASNKSQVTSEKTVKELAAPQQEARAFGRYLKISPTKVQDLARLIRGKRVAEAETILKFSGVRGGEVVLKVLHSAEANAGTGFDKESWIVAEARADRGPIFRRRIDPKSRGSRGLITTNSTHFKIVIREQKTVNQEKHRPTENEQMVRSAAKRSGDGA</sequence>
<feature type="compositionally biased region" description="Basic and acidic residues" evidence="11">
    <location>
        <begin position="131"/>
        <end position="142"/>
    </location>
</feature>
<evidence type="ECO:0000256" key="8">
    <source>
        <dbReference type="RuleBase" id="RU004005"/>
    </source>
</evidence>
<organism evidence="12">
    <name type="scientific">candidate division WWE3 bacterium</name>
    <dbReference type="NCBI Taxonomy" id="2053526"/>
    <lineage>
        <taxon>Bacteria</taxon>
        <taxon>Katanobacteria</taxon>
    </lineage>
</organism>
<accession>A0A831YYQ7</accession>
<evidence type="ECO:0000256" key="11">
    <source>
        <dbReference type="SAM" id="MobiDB-lite"/>
    </source>
</evidence>
<evidence type="ECO:0000256" key="7">
    <source>
        <dbReference type="HAMAP-Rule" id="MF_01331"/>
    </source>
</evidence>
<evidence type="ECO:0000256" key="5">
    <source>
        <dbReference type="ARBA" id="ARBA00023274"/>
    </source>
</evidence>
<proteinExistence type="inferred from homology"/>
<dbReference type="GO" id="GO:0006412">
    <property type="term" value="P:translation"/>
    <property type="evidence" value="ECO:0007669"/>
    <property type="project" value="UniProtKB-UniRule"/>
</dbReference>
<protein>
    <recommendedName>
        <fullName evidence="6 7">Large ribosomal subunit protein uL22</fullName>
    </recommendedName>
</protein>
<keyword evidence="3 7" id="KW-0694">RNA-binding</keyword>
<feature type="region of interest" description="Disordered" evidence="11">
    <location>
        <begin position="131"/>
        <end position="158"/>
    </location>
</feature>
<evidence type="ECO:0000256" key="2">
    <source>
        <dbReference type="ARBA" id="ARBA00022730"/>
    </source>
</evidence>
<comment type="caution">
    <text evidence="12">The sequence shown here is derived from an EMBL/GenBank/DDBJ whole genome shotgun (WGS) entry which is preliminary data.</text>
</comment>
<dbReference type="InterPro" id="IPR001063">
    <property type="entry name" value="Ribosomal_uL22"/>
</dbReference>
<dbReference type="Gene3D" id="3.90.470.10">
    <property type="entry name" value="Ribosomal protein L22/L17"/>
    <property type="match status" value="1"/>
</dbReference>
<evidence type="ECO:0000313" key="12">
    <source>
        <dbReference type="EMBL" id="HEX61862.1"/>
    </source>
</evidence>
<dbReference type="EMBL" id="DSPJ01000049">
    <property type="protein sequence ID" value="HEX61862.1"/>
    <property type="molecule type" value="Genomic_DNA"/>
</dbReference>
<gene>
    <name evidence="7" type="primary">rplV</name>
    <name evidence="12" type="ORF">ENR01_01755</name>
</gene>
<evidence type="ECO:0000256" key="10">
    <source>
        <dbReference type="RuleBase" id="RU004008"/>
    </source>
</evidence>
<dbReference type="GO" id="GO:0015934">
    <property type="term" value="C:large ribosomal subunit"/>
    <property type="evidence" value="ECO:0007669"/>
    <property type="project" value="InterPro"/>
</dbReference>
<dbReference type="Pfam" id="PF00237">
    <property type="entry name" value="Ribosomal_L22"/>
    <property type="match status" value="1"/>
</dbReference>
<comment type="similarity">
    <text evidence="1 7 8">Belongs to the universal ribosomal protein uL22 family.</text>
</comment>
<dbReference type="InterPro" id="IPR005727">
    <property type="entry name" value="Ribosomal_uL22_bac/chlpt-type"/>
</dbReference>
<dbReference type="CDD" id="cd00336">
    <property type="entry name" value="Ribosomal_L22"/>
    <property type="match status" value="1"/>
</dbReference>
<comment type="subunit">
    <text evidence="7 9">Part of the 50S ribosomal subunit.</text>
</comment>
<dbReference type="InterPro" id="IPR036394">
    <property type="entry name" value="Ribosomal_uL22_sf"/>
</dbReference>